<name>A0ACC1QMI1_9HYPO</name>
<dbReference type="EMBL" id="JANAKD010001327">
    <property type="protein sequence ID" value="KAJ3480677.1"/>
    <property type="molecule type" value="Genomic_DNA"/>
</dbReference>
<keyword evidence="2" id="KW-1185">Reference proteome</keyword>
<sequence>MARNLATPIIVGVGDVRNKSNKPEDSIEPSKMMIGAIQNAVKDTGLDAGAQKQLLGDADSLRIIPTWTWAYNDILTTVADGLEIKPKVKEMPTHGGNQPALQCDEAARAIASGQSKVAILTGGEAMASLAACQKAGQMPPPGWVEPDPDGKSLTMDMSILGDGAGTRHSMGLPIHVYPLYENGRRAHLRQTAQQNNQESATMYASFDEIGSKNQYSWNYGEKPKPAEFIGSISKRNRIICDPCKSKGHKEQGQADATDPLLMNAFNGVNLSAACILTSTEHAEKLGIPKEKWVYILGGAGTHEKDNFWERPGFASSPAITNSVDSALEVSGLGKEQVDVFDFYSCFPIALTAMTRELRSRKYQNGLILANGGMLTHQYVVCLSAHPRKDGRDYPSKNPLPLVVQDPAPPFVEDADGPATIETYTIEYDRSGEPSLGLIVGKLKTGERFLANHGDEATLERLAQRSVEHIGELVRYLRVPIALLVRCSVVAYPNSLCNTGPPHLQLFIFIVTMACADCFRGTIHEGQPKGEVGNIHGLPAYIARPPKGTQSRGIIVIIPDAFGWEFGNNRLLADNYAENGGFTVYLPDFMNGHSAPLRMFDHGRGFTTATSIFDKM</sequence>
<reference evidence="1" key="1">
    <citation type="submission" date="2022-07" db="EMBL/GenBank/DDBJ databases">
        <title>Genome Sequence of Lecanicillium saksenae.</title>
        <authorList>
            <person name="Buettner E."/>
        </authorList>
    </citation>
    <scope>NUCLEOTIDE SEQUENCE</scope>
    <source>
        <strain evidence="1">VT-O1</strain>
    </source>
</reference>
<proteinExistence type="predicted"/>
<comment type="caution">
    <text evidence="1">The sequence shown here is derived from an EMBL/GenBank/DDBJ whole genome shotgun (WGS) entry which is preliminary data.</text>
</comment>
<evidence type="ECO:0000313" key="1">
    <source>
        <dbReference type="EMBL" id="KAJ3480677.1"/>
    </source>
</evidence>
<accession>A0ACC1QMI1</accession>
<dbReference type="Proteomes" id="UP001148737">
    <property type="component" value="Unassembled WGS sequence"/>
</dbReference>
<gene>
    <name evidence="1" type="ORF">NLG97_g8011</name>
</gene>
<evidence type="ECO:0000313" key="2">
    <source>
        <dbReference type="Proteomes" id="UP001148737"/>
    </source>
</evidence>
<organism evidence="1 2">
    <name type="scientific">Lecanicillium saksenae</name>
    <dbReference type="NCBI Taxonomy" id="468837"/>
    <lineage>
        <taxon>Eukaryota</taxon>
        <taxon>Fungi</taxon>
        <taxon>Dikarya</taxon>
        <taxon>Ascomycota</taxon>
        <taxon>Pezizomycotina</taxon>
        <taxon>Sordariomycetes</taxon>
        <taxon>Hypocreomycetidae</taxon>
        <taxon>Hypocreales</taxon>
        <taxon>Cordycipitaceae</taxon>
        <taxon>Lecanicillium</taxon>
    </lineage>
</organism>
<protein>
    <submittedName>
        <fullName evidence="1">Uncharacterized protein</fullName>
    </submittedName>
</protein>